<evidence type="ECO:0000256" key="5">
    <source>
        <dbReference type="ARBA" id="ARBA00035648"/>
    </source>
</evidence>
<feature type="domain" description="Endoribonuclease YicC-like C-terminal" evidence="7">
    <location>
        <begin position="174"/>
        <end position="291"/>
    </location>
</feature>
<evidence type="ECO:0000256" key="4">
    <source>
        <dbReference type="ARBA" id="ARBA00022801"/>
    </source>
</evidence>
<dbReference type="Pfam" id="PF03755">
    <property type="entry name" value="YicC-like_N"/>
    <property type="match status" value="1"/>
</dbReference>
<dbReference type="PANTHER" id="PTHR30636">
    <property type="entry name" value="UPF0701 PROTEIN YICC"/>
    <property type="match status" value="1"/>
</dbReference>
<dbReference type="InterPro" id="IPR013527">
    <property type="entry name" value="YicC-like_N"/>
</dbReference>
<comment type="cofactor">
    <cofactor evidence="1">
        <name>a divalent metal cation</name>
        <dbReference type="ChEBI" id="CHEBI:60240"/>
    </cofactor>
</comment>
<keyword evidence="2" id="KW-0540">Nuclease</keyword>
<sequence length="292" mass="34295">MESMTGFGQGVTLRENFQVLCQIKSVNHRFLEISLKLPKRYTSIEERIRRRLAEAFTRGKLELTLKVTGFVGEKKVILFDLEMVKALKENLENLKRELSLPGEITLAELLEFRDWVLLGEKEEDTEKLWEEVAQAIEEAISDLKRARLLEGAKLKERLKEYLLELGKLSMHLEDLKEEVRQENMAKFRERVERLLKEFQVSLDEGRLYQEVAILLDRMDFSEELERFKIHLQHMEKLLEEENSGKKLDFLCQELHREINTLSNKAQSAKISGLAVEIKDLIEKIREQVQNVV</sequence>
<evidence type="ECO:0000313" key="8">
    <source>
        <dbReference type="EMBL" id="HGV55201.1"/>
    </source>
</evidence>
<dbReference type="GO" id="GO:0016787">
    <property type="term" value="F:hydrolase activity"/>
    <property type="evidence" value="ECO:0007669"/>
    <property type="project" value="UniProtKB-KW"/>
</dbReference>
<evidence type="ECO:0000256" key="1">
    <source>
        <dbReference type="ARBA" id="ARBA00001968"/>
    </source>
</evidence>
<name>A0A832GMV6_9BACT</name>
<dbReference type="AlphaFoldDB" id="A0A832GMV6"/>
<dbReference type="NCBIfam" id="TIGR00255">
    <property type="entry name" value="YicC/YloC family endoribonuclease"/>
    <property type="match status" value="1"/>
</dbReference>
<dbReference type="Pfam" id="PF08340">
    <property type="entry name" value="YicC-like_C"/>
    <property type="match status" value="1"/>
</dbReference>
<evidence type="ECO:0000259" key="7">
    <source>
        <dbReference type="Pfam" id="PF08340"/>
    </source>
</evidence>
<evidence type="ECO:0000256" key="2">
    <source>
        <dbReference type="ARBA" id="ARBA00022722"/>
    </source>
</evidence>
<feature type="domain" description="Endoribonuclease YicC-like N-terminal" evidence="6">
    <location>
        <begin position="1"/>
        <end position="155"/>
    </location>
</feature>
<protein>
    <submittedName>
        <fullName evidence="8">YicC family protein</fullName>
    </submittedName>
</protein>
<organism evidence="8">
    <name type="scientific">Caldimicrobium thiodismutans</name>
    <dbReference type="NCBI Taxonomy" id="1653476"/>
    <lineage>
        <taxon>Bacteria</taxon>
        <taxon>Pseudomonadati</taxon>
        <taxon>Thermodesulfobacteriota</taxon>
        <taxon>Thermodesulfobacteria</taxon>
        <taxon>Thermodesulfobacteriales</taxon>
        <taxon>Thermodesulfobacteriaceae</taxon>
        <taxon>Caldimicrobium</taxon>
    </lineage>
</organism>
<evidence type="ECO:0000259" key="6">
    <source>
        <dbReference type="Pfam" id="PF03755"/>
    </source>
</evidence>
<dbReference type="InterPro" id="IPR013551">
    <property type="entry name" value="YicC-like_C"/>
</dbReference>
<dbReference type="GO" id="GO:0004521">
    <property type="term" value="F:RNA endonuclease activity"/>
    <property type="evidence" value="ECO:0007669"/>
    <property type="project" value="InterPro"/>
</dbReference>
<reference evidence="8" key="1">
    <citation type="journal article" date="2020" name="mSystems">
        <title>Genome- and Community-Level Interaction Insights into Carbon Utilization and Element Cycling Functions of Hydrothermarchaeota in Hydrothermal Sediment.</title>
        <authorList>
            <person name="Zhou Z."/>
            <person name="Liu Y."/>
            <person name="Xu W."/>
            <person name="Pan J."/>
            <person name="Luo Z.H."/>
            <person name="Li M."/>
        </authorList>
    </citation>
    <scope>NUCLEOTIDE SEQUENCE [LARGE SCALE GENOMIC DNA]</scope>
    <source>
        <strain evidence="8">SpSt-605</strain>
    </source>
</reference>
<dbReference type="PANTHER" id="PTHR30636:SF3">
    <property type="entry name" value="UPF0701 PROTEIN YICC"/>
    <property type="match status" value="1"/>
</dbReference>
<proteinExistence type="inferred from homology"/>
<comment type="caution">
    <text evidence="8">The sequence shown here is derived from an EMBL/GenBank/DDBJ whole genome shotgun (WGS) entry which is preliminary data.</text>
</comment>
<comment type="similarity">
    <text evidence="5">Belongs to the YicC/YloC family.</text>
</comment>
<dbReference type="EMBL" id="DSZU01000065">
    <property type="protein sequence ID" value="HGV55201.1"/>
    <property type="molecule type" value="Genomic_DNA"/>
</dbReference>
<keyword evidence="4" id="KW-0378">Hydrolase</keyword>
<gene>
    <name evidence="8" type="ORF">ENT73_03845</name>
</gene>
<keyword evidence="3" id="KW-0255">Endonuclease</keyword>
<evidence type="ECO:0000256" key="3">
    <source>
        <dbReference type="ARBA" id="ARBA00022759"/>
    </source>
</evidence>
<dbReference type="InterPro" id="IPR005229">
    <property type="entry name" value="YicC/YloC-like"/>
</dbReference>
<accession>A0A832GMV6</accession>